<dbReference type="InterPro" id="IPR031107">
    <property type="entry name" value="Small_HSP"/>
</dbReference>
<dbReference type="AlphaFoldDB" id="A0A2A2F7V8"/>
<evidence type="ECO:0000256" key="1">
    <source>
        <dbReference type="PROSITE-ProRule" id="PRU00285"/>
    </source>
</evidence>
<dbReference type="OrthoDB" id="9792695at2"/>
<feature type="region of interest" description="Disordered" evidence="3">
    <location>
        <begin position="1"/>
        <end position="45"/>
    </location>
</feature>
<evidence type="ECO:0000313" key="6">
    <source>
        <dbReference type="Proteomes" id="UP000218896"/>
    </source>
</evidence>
<name>A0A2A2F7V8_9GAMM</name>
<dbReference type="RefSeq" id="WP_095617457.1">
    <property type="nucleotide sequence ID" value="NZ_NSKD01000003.1"/>
</dbReference>
<dbReference type="Gene3D" id="2.60.40.790">
    <property type="match status" value="1"/>
</dbReference>
<protein>
    <submittedName>
        <fullName evidence="5">Heat-shock protein Hsp20</fullName>
    </submittedName>
</protein>
<accession>A0A2A2F7V8</accession>
<evidence type="ECO:0000259" key="4">
    <source>
        <dbReference type="PROSITE" id="PS01031"/>
    </source>
</evidence>
<dbReference type="PROSITE" id="PS01031">
    <property type="entry name" value="SHSP"/>
    <property type="match status" value="1"/>
</dbReference>
<dbReference type="Proteomes" id="UP000218896">
    <property type="component" value="Unassembled WGS sequence"/>
</dbReference>
<dbReference type="InterPro" id="IPR008978">
    <property type="entry name" value="HSP20-like_chaperone"/>
</dbReference>
<sequence>MDLKKISPWNWFRKEQEQAREQQNMNAVPATREGGSQPVSSDPVTSLHDRMDRLFDDFYRQFGLSQWPALGGGITEDFFRPSVDIKESDRHYTLHVDMPGVEKDDVKVELEGDVLVIRGEKQQERDDSDDNYHFVERRYGAFQRILDLPADARADDLRAKFRNGVLTITIGRDPEQAGSSRRIEVE</sequence>
<dbReference type="Pfam" id="PF00011">
    <property type="entry name" value="HSP20"/>
    <property type="match status" value="1"/>
</dbReference>
<dbReference type="CDD" id="cd06464">
    <property type="entry name" value="ACD_sHsps-like"/>
    <property type="match status" value="1"/>
</dbReference>
<keyword evidence="6" id="KW-1185">Reference proteome</keyword>
<feature type="domain" description="SHSP" evidence="4">
    <location>
        <begin position="74"/>
        <end position="186"/>
    </location>
</feature>
<dbReference type="InterPro" id="IPR002068">
    <property type="entry name" value="A-crystallin/Hsp20_dom"/>
</dbReference>
<dbReference type="SUPFAM" id="SSF49764">
    <property type="entry name" value="HSP20-like chaperones"/>
    <property type="match status" value="1"/>
</dbReference>
<gene>
    <name evidence="5" type="ORF">CK501_09375</name>
</gene>
<evidence type="ECO:0000256" key="2">
    <source>
        <dbReference type="RuleBase" id="RU003616"/>
    </source>
</evidence>
<organism evidence="5 6">
    <name type="scientific">Halovibrio salipaludis</name>
    <dbReference type="NCBI Taxonomy" id="2032626"/>
    <lineage>
        <taxon>Bacteria</taxon>
        <taxon>Pseudomonadati</taxon>
        <taxon>Pseudomonadota</taxon>
        <taxon>Gammaproteobacteria</taxon>
        <taxon>Oceanospirillales</taxon>
        <taxon>Halomonadaceae</taxon>
        <taxon>Halovibrio</taxon>
    </lineage>
</organism>
<comment type="similarity">
    <text evidence="1 2">Belongs to the small heat shock protein (HSP20) family.</text>
</comment>
<evidence type="ECO:0000313" key="5">
    <source>
        <dbReference type="EMBL" id="PAU80623.1"/>
    </source>
</evidence>
<dbReference type="PANTHER" id="PTHR11527">
    <property type="entry name" value="HEAT-SHOCK PROTEIN 20 FAMILY MEMBER"/>
    <property type="match status" value="1"/>
</dbReference>
<proteinExistence type="inferred from homology"/>
<evidence type="ECO:0000256" key="3">
    <source>
        <dbReference type="SAM" id="MobiDB-lite"/>
    </source>
</evidence>
<reference evidence="5 6" key="1">
    <citation type="submission" date="2017-08" db="EMBL/GenBank/DDBJ databases">
        <title>Halovibrio sewagensis sp. nov., isolated from wastewater of high salinity.</title>
        <authorList>
            <person name="Dong X."/>
            <person name="Zhang G."/>
        </authorList>
    </citation>
    <scope>NUCLEOTIDE SEQUENCE [LARGE SCALE GENOMIC DNA]</scope>
    <source>
        <strain evidence="5 6">YL5-2</strain>
    </source>
</reference>
<comment type="caution">
    <text evidence="5">The sequence shown here is derived from an EMBL/GenBank/DDBJ whole genome shotgun (WGS) entry which is preliminary data.</text>
</comment>
<dbReference type="EMBL" id="NSKD01000003">
    <property type="protein sequence ID" value="PAU80623.1"/>
    <property type="molecule type" value="Genomic_DNA"/>
</dbReference>